<evidence type="ECO:0000313" key="3">
    <source>
        <dbReference type="Proteomes" id="UP000280935"/>
    </source>
</evidence>
<dbReference type="InterPro" id="IPR013321">
    <property type="entry name" value="Arc_rbn_hlx_hlx"/>
</dbReference>
<feature type="region of interest" description="Disordered" evidence="1">
    <location>
        <begin position="62"/>
        <end position="89"/>
    </location>
</feature>
<dbReference type="OrthoDB" id="4774572at2"/>
<dbReference type="AlphaFoldDB" id="A0A3P1WW95"/>
<name>A0A3P1WW95_9ACTN</name>
<sequence>MKTLAIRLDDDLHARLTIVAKLAEVSLTDAIRQAIESHVQTMSAQPDIQAKADTLRQDIEREAREQQGAISQLFGTTPPTKPTTRKQQT</sequence>
<evidence type="ECO:0000313" key="2">
    <source>
        <dbReference type="EMBL" id="RRD50188.1"/>
    </source>
</evidence>
<dbReference type="RefSeq" id="WP_125227444.1">
    <property type="nucleotide sequence ID" value="NZ_RQYT01000008.1"/>
</dbReference>
<dbReference type="InterPro" id="IPR010985">
    <property type="entry name" value="Ribbon_hlx_hlx"/>
</dbReference>
<dbReference type="EMBL" id="RQYT01000008">
    <property type="protein sequence ID" value="RRD50188.1"/>
    <property type="molecule type" value="Genomic_DNA"/>
</dbReference>
<comment type="caution">
    <text evidence="2">The sequence shown here is derived from an EMBL/GenBank/DDBJ whole genome shotgun (WGS) entry which is preliminary data.</text>
</comment>
<evidence type="ECO:0000256" key="1">
    <source>
        <dbReference type="SAM" id="MobiDB-lite"/>
    </source>
</evidence>
<protein>
    <submittedName>
        <fullName evidence="2">Toxin-antitoxin system HicB family antitoxin</fullName>
    </submittedName>
</protein>
<dbReference type="SUPFAM" id="SSF47598">
    <property type="entry name" value="Ribbon-helix-helix"/>
    <property type="match status" value="1"/>
</dbReference>
<reference evidence="2 3" key="1">
    <citation type="submission" date="2018-11" db="EMBL/GenBank/DDBJ databases">
        <title>Genomes From Bacteria Associated with the Canine Oral Cavity: a Test Case for Automated Genome-Based Taxonomic Assignment.</title>
        <authorList>
            <person name="Coil D.A."/>
            <person name="Jospin G."/>
            <person name="Darling A.E."/>
            <person name="Wallis C."/>
            <person name="Davis I.J."/>
            <person name="Harris S."/>
            <person name="Eisen J.A."/>
            <person name="Holcombe L.J."/>
            <person name="O'Flynn C."/>
        </authorList>
    </citation>
    <scope>NUCLEOTIDE SEQUENCE [LARGE SCALE GENOMIC DNA]</scope>
    <source>
        <strain evidence="2 3">OH2822_COT-296</strain>
    </source>
</reference>
<proteinExistence type="predicted"/>
<organism evidence="2 3">
    <name type="scientific">Arachnia propionica</name>
    <dbReference type="NCBI Taxonomy" id="1750"/>
    <lineage>
        <taxon>Bacteria</taxon>
        <taxon>Bacillati</taxon>
        <taxon>Actinomycetota</taxon>
        <taxon>Actinomycetes</taxon>
        <taxon>Propionibacteriales</taxon>
        <taxon>Propionibacteriaceae</taxon>
        <taxon>Arachnia</taxon>
    </lineage>
</organism>
<dbReference type="Proteomes" id="UP000280935">
    <property type="component" value="Unassembled WGS sequence"/>
</dbReference>
<accession>A0A3P1WW95</accession>
<dbReference type="GO" id="GO:0006355">
    <property type="term" value="P:regulation of DNA-templated transcription"/>
    <property type="evidence" value="ECO:0007669"/>
    <property type="project" value="InterPro"/>
</dbReference>
<gene>
    <name evidence="2" type="ORF">EII35_05450</name>
</gene>
<dbReference type="Gene3D" id="1.10.1220.10">
    <property type="entry name" value="Met repressor-like"/>
    <property type="match status" value="1"/>
</dbReference>